<feature type="domain" description="Sushi" evidence="22">
    <location>
        <begin position="404"/>
        <end position="465"/>
    </location>
</feature>
<dbReference type="PANTHER" id="PTHR45656">
    <property type="entry name" value="PROTEIN CBR-CLEC-78"/>
    <property type="match status" value="1"/>
</dbReference>
<dbReference type="OrthoDB" id="406096at2759"/>
<evidence type="ECO:0000256" key="7">
    <source>
        <dbReference type="ARBA" id="ARBA00022723"/>
    </source>
</evidence>
<evidence type="ECO:0000259" key="20">
    <source>
        <dbReference type="PROSITE" id="PS50026"/>
    </source>
</evidence>
<feature type="disulfide bond" evidence="18">
    <location>
        <begin position="943"/>
        <end position="970"/>
    </location>
</feature>
<evidence type="ECO:0000256" key="17">
    <source>
        <dbReference type="PROSITE-ProRule" id="PRU00076"/>
    </source>
</evidence>
<feature type="disulfide bond" evidence="18">
    <location>
        <begin position="183"/>
        <end position="210"/>
    </location>
</feature>
<gene>
    <name evidence="23" type="ORF">DPX16_17293</name>
</gene>
<dbReference type="PANTHER" id="PTHR45656:SF4">
    <property type="entry name" value="PROTEIN CBR-CLEC-78"/>
    <property type="match status" value="1"/>
</dbReference>
<keyword evidence="13 19" id="KW-1133">Transmembrane helix</keyword>
<dbReference type="Gene3D" id="3.10.100.10">
    <property type="entry name" value="Mannose-Binding Protein A, subunit A"/>
    <property type="match status" value="1"/>
</dbReference>
<keyword evidence="9 23" id="KW-0430">Lectin</keyword>
<dbReference type="PROSITE" id="PS00022">
    <property type="entry name" value="EGF_1"/>
    <property type="match status" value="1"/>
</dbReference>
<feature type="domain" description="Sushi" evidence="22">
    <location>
        <begin position="149"/>
        <end position="212"/>
    </location>
</feature>
<evidence type="ECO:0000256" key="12">
    <source>
        <dbReference type="ARBA" id="ARBA00022889"/>
    </source>
</evidence>
<feature type="domain" description="Sushi" evidence="22">
    <location>
        <begin position="657"/>
        <end position="718"/>
    </location>
</feature>
<reference evidence="23 24" key="1">
    <citation type="submission" date="2018-10" db="EMBL/GenBank/DDBJ databases">
        <title>Genome assembly for a Yunnan-Guizhou Plateau 3E fish, Anabarilius grahami (Regan), and its evolutionary and genetic applications.</title>
        <authorList>
            <person name="Jiang W."/>
        </authorList>
    </citation>
    <scope>NUCLEOTIDE SEQUENCE [LARGE SCALE GENOMIC DNA]</scope>
    <source>
        <strain evidence="23">AG-KIZ</strain>
        <tissue evidence="23">Muscle</tissue>
    </source>
</reference>
<evidence type="ECO:0000313" key="23">
    <source>
        <dbReference type="EMBL" id="ROL43472.1"/>
    </source>
</evidence>
<evidence type="ECO:0000256" key="19">
    <source>
        <dbReference type="SAM" id="Phobius"/>
    </source>
</evidence>
<keyword evidence="16" id="KW-0325">Glycoprotein</keyword>
<dbReference type="InterPro" id="IPR000742">
    <property type="entry name" value="EGF"/>
</dbReference>
<sequence>MNWEHARHWCRQQYTDMVAIQNKEEISHLNNILPKVDGYYWIGIRKIEDRWTWVGTNKTLTEEAENWADKEPNNGGNNEDCVEIYIKRNKDEGKWNDESCSKEKTALCYTASCKDDSCVSGHGECVETINNHTCSCFKGFYGERCEHVVKCTPNEATPPDHARVQCSHPNGNFSYDSQCEYSCEEGYELKGSSTARCTSTTEWSSKPPTCELVQCPELIKPQEGAMQCNHLKGQFSYGSTCEFECDEGYKLREFSSSTLFCGAAGHWNDSQPTCEIVKCKPEDITPPDHASVQCSDPTDFSYGSQCEYSCEEGYELKGSSKTRCTSTTEWSRKPPTCELVQCPELIKPQEGAMQCNHPKGQFSYGSTCEFECEEGYKLRDSGSSTLFCGAVGRWNDSQPNCEILKCKPEDVTPPDHASVQCSDPTDFSYGSQCEYSCEEGYELKGSSTTRCTSTTEWSSKPTCELVQCPELIKPQEGAMRCNHPKGQFSYGSTCEFECDEGYKLRDSGSSTLFCGAAGRWNDSQPTCEIEKCKPEDVTPPDHASVQCSDPTDFSYGSQCEYSCEEGYELKGSSTTRCTSTTEWSRKPPTCELDQCPELIKPQDGVMRCNHPMGQFSYASTCEFECDEGYKLQDSGSSTLFCGAAGHWNDSQPTCEILKCKPEDVTPPDHASVQCSDPTDFSYGSQCEYSCEEGYELKGSSTTRCTSTTEWSSKPTCELFQCPELIKPQEGAMQCNHPKGQFSYGSTCEFECVEGYKLRDSGSSTLFCGAAGHWNDSQPTCEIVKCKPEDITPPDHASVQCSDPTDFSYGSQCEYSCEEGYELKGSSTARCTSTTEWSSKPPTCELVQCPELNKPQEGAMQCNHPKGQFSYASTCEFECDEGYKLRDSGSSTLFCGAAGHWNDSQPTCEILKCKPEDVTPPDHASVQCSDPTDFSYGSQCEYSCDEGYELKGSSTTRCTSTMEWSSKPPTCELLYCPALDSPINGELSCTSSFRYGSKCSFSCEEGFILQGASEISCTKTAKWSQEPPYCEAVVCPQLFEPNNGHMNCSSEEPTFGTVCTFSCLDGHQLISNEIMMCNLNGSWSGEVAVCQALPDPSASLIKATEVTLGVAGVISSSSLFLVYWILKRLRSKANKFELNR</sequence>
<dbReference type="SMART" id="SM00034">
    <property type="entry name" value="CLECT"/>
    <property type="match status" value="1"/>
</dbReference>
<evidence type="ECO:0000256" key="13">
    <source>
        <dbReference type="ARBA" id="ARBA00022989"/>
    </source>
</evidence>
<evidence type="ECO:0000256" key="18">
    <source>
        <dbReference type="PROSITE-ProRule" id="PRU00302"/>
    </source>
</evidence>
<feature type="domain" description="C-type lectin" evidence="21">
    <location>
        <begin position="1"/>
        <end position="109"/>
    </location>
</feature>
<feature type="domain" description="Sushi" evidence="22">
    <location>
        <begin position="213"/>
        <end position="276"/>
    </location>
</feature>
<dbReference type="Pfam" id="PF00084">
    <property type="entry name" value="Sushi"/>
    <property type="match status" value="15"/>
</dbReference>
<dbReference type="InterPro" id="IPR018378">
    <property type="entry name" value="C-type_lectin_CS"/>
</dbReference>
<keyword evidence="24" id="KW-1185">Reference proteome</keyword>
<dbReference type="PROSITE" id="PS50923">
    <property type="entry name" value="SUSHI"/>
    <property type="match status" value="15"/>
</dbReference>
<dbReference type="SUPFAM" id="SSF56436">
    <property type="entry name" value="C-type lectin-like"/>
    <property type="match status" value="1"/>
</dbReference>
<dbReference type="PROSITE" id="PS00615">
    <property type="entry name" value="C_TYPE_LECTIN_1"/>
    <property type="match status" value="1"/>
</dbReference>
<evidence type="ECO:0000256" key="14">
    <source>
        <dbReference type="ARBA" id="ARBA00023136"/>
    </source>
</evidence>
<feature type="disulfide bond" evidence="18">
    <location>
        <begin position="310"/>
        <end position="337"/>
    </location>
</feature>
<keyword evidence="4 17" id="KW-0245">EGF-like domain</keyword>
<evidence type="ECO:0000256" key="8">
    <source>
        <dbReference type="ARBA" id="ARBA00022729"/>
    </source>
</evidence>
<evidence type="ECO:0000256" key="1">
    <source>
        <dbReference type="ARBA" id="ARBA00004251"/>
    </source>
</evidence>
<feature type="disulfide bond" evidence="18">
    <location>
        <begin position="816"/>
        <end position="843"/>
    </location>
</feature>
<evidence type="ECO:0000256" key="5">
    <source>
        <dbReference type="ARBA" id="ARBA00022659"/>
    </source>
</evidence>
<dbReference type="CDD" id="cd00033">
    <property type="entry name" value="CCP"/>
    <property type="match status" value="15"/>
</dbReference>
<comment type="caution">
    <text evidence="23">The sequence shown here is derived from an EMBL/GenBank/DDBJ whole genome shotgun (WGS) entry which is preliminary data.</text>
</comment>
<feature type="transmembrane region" description="Helical" evidence="19">
    <location>
        <begin position="1105"/>
        <end position="1125"/>
    </location>
</feature>
<feature type="disulfide bond" evidence="18">
    <location>
        <begin position="1002"/>
        <end position="1029"/>
    </location>
</feature>
<keyword evidence="6 19" id="KW-0812">Transmembrane</keyword>
<dbReference type="PROSITE" id="PS50026">
    <property type="entry name" value="EGF_3"/>
    <property type="match status" value="1"/>
</dbReference>
<feature type="domain" description="Sushi" evidence="22">
    <location>
        <begin position="910"/>
        <end position="972"/>
    </location>
</feature>
<dbReference type="InterPro" id="IPR035976">
    <property type="entry name" value="Sushi/SCR/CCP_sf"/>
</dbReference>
<comment type="caution">
    <text evidence="17">Lacks conserved residue(s) required for the propagation of feature annotation.</text>
</comment>
<dbReference type="InterPro" id="IPR051277">
    <property type="entry name" value="SEZ6_CSMD_C4BPB_Regulators"/>
</dbReference>
<dbReference type="InterPro" id="IPR001304">
    <property type="entry name" value="C-type_lectin-like"/>
</dbReference>
<feature type="domain" description="Sushi" evidence="22">
    <location>
        <begin position="1032"/>
        <end position="1091"/>
    </location>
</feature>
<evidence type="ECO:0000259" key="21">
    <source>
        <dbReference type="PROSITE" id="PS50041"/>
    </source>
</evidence>
<feature type="disulfide bond" evidence="18">
    <location>
        <begin position="563"/>
        <end position="590"/>
    </location>
</feature>
<keyword evidence="12" id="KW-0130">Cell adhesion</keyword>
<evidence type="ECO:0000256" key="6">
    <source>
        <dbReference type="ARBA" id="ARBA00022692"/>
    </source>
</evidence>
<evidence type="ECO:0000256" key="4">
    <source>
        <dbReference type="ARBA" id="ARBA00022536"/>
    </source>
</evidence>
<keyword evidence="15 17" id="KW-1015">Disulfide bond</keyword>
<comment type="subcellular location">
    <subcellularLocation>
        <location evidence="1">Cell membrane</location>
        <topology evidence="1">Single-pass type I membrane protein</topology>
    </subcellularLocation>
</comment>
<protein>
    <submittedName>
        <fullName evidence="23">P-selectin</fullName>
    </submittedName>
</protein>
<dbReference type="Gene3D" id="2.10.70.10">
    <property type="entry name" value="Complement Module, domain 1"/>
    <property type="match status" value="15"/>
</dbReference>
<feature type="domain" description="Sushi" evidence="22">
    <location>
        <begin position="277"/>
        <end position="339"/>
    </location>
</feature>
<evidence type="ECO:0000256" key="11">
    <source>
        <dbReference type="ARBA" id="ARBA00022837"/>
    </source>
</evidence>
<dbReference type="FunFam" id="2.10.70.10:FF:000001">
    <property type="entry name" value="Selectin P"/>
    <property type="match status" value="9"/>
</dbReference>
<keyword evidence="14 19" id="KW-0472">Membrane</keyword>
<dbReference type="FunFam" id="3.10.100.10:FF:000007">
    <property type="entry name" value="L-selectin"/>
    <property type="match status" value="1"/>
</dbReference>
<dbReference type="Pfam" id="PF00059">
    <property type="entry name" value="Lectin_C"/>
    <property type="match status" value="1"/>
</dbReference>
<evidence type="ECO:0000259" key="22">
    <source>
        <dbReference type="PROSITE" id="PS50923"/>
    </source>
</evidence>
<evidence type="ECO:0000256" key="9">
    <source>
        <dbReference type="ARBA" id="ARBA00022734"/>
    </source>
</evidence>
<evidence type="ECO:0000256" key="15">
    <source>
        <dbReference type="ARBA" id="ARBA00023157"/>
    </source>
</evidence>
<feature type="disulfide bond" evidence="18">
    <location>
        <begin position="1062"/>
        <end position="1089"/>
    </location>
</feature>
<dbReference type="PROSITE" id="PS01186">
    <property type="entry name" value="EGF_2"/>
    <property type="match status" value="1"/>
</dbReference>
<keyword evidence="8" id="KW-0732">Signal</keyword>
<dbReference type="AlphaFoldDB" id="A0A3N0YB80"/>
<feature type="domain" description="Sushi" evidence="22">
    <location>
        <begin position="973"/>
        <end position="1031"/>
    </location>
</feature>
<feature type="domain" description="Sushi" evidence="22">
    <location>
        <begin position="530"/>
        <end position="592"/>
    </location>
</feature>
<dbReference type="PRINTS" id="PR00343">
    <property type="entry name" value="SELECTIN"/>
</dbReference>
<feature type="domain" description="Sushi" evidence="22">
    <location>
        <begin position="593"/>
        <end position="656"/>
    </location>
</feature>
<dbReference type="Proteomes" id="UP000281406">
    <property type="component" value="Unassembled WGS sequence"/>
</dbReference>
<dbReference type="InterPro" id="IPR016187">
    <property type="entry name" value="CTDL_fold"/>
</dbReference>
<dbReference type="InterPro" id="IPR002396">
    <property type="entry name" value="Selectin_superfamily"/>
</dbReference>
<evidence type="ECO:0000256" key="3">
    <source>
        <dbReference type="ARBA" id="ARBA00022475"/>
    </source>
</evidence>
<keyword evidence="3" id="KW-1003">Cell membrane</keyword>
<dbReference type="InterPro" id="IPR016186">
    <property type="entry name" value="C-type_lectin-like/link_sf"/>
</dbReference>
<evidence type="ECO:0000256" key="2">
    <source>
        <dbReference type="ARBA" id="ARBA00007360"/>
    </source>
</evidence>
<comment type="similarity">
    <text evidence="2">Belongs to the selectin/LECAM family.</text>
</comment>
<feature type="domain" description="Sushi" evidence="22">
    <location>
        <begin position="719"/>
        <end position="782"/>
    </location>
</feature>
<feature type="domain" description="Sushi" evidence="22">
    <location>
        <begin position="466"/>
        <end position="529"/>
    </location>
</feature>
<dbReference type="GO" id="GO:0030246">
    <property type="term" value="F:carbohydrate binding"/>
    <property type="evidence" value="ECO:0007669"/>
    <property type="project" value="UniProtKB-KW"/>
</dbReference>
<keyword evidence="5 18" id="KW-0768">Sushi</keyword>
<feature type="disulfide bond" evidence="17">
    <location>
        <begin position="136"/>
        <end position="145"/>
    </location>
</feature>
<organism evidence="23 24">
    <name type="scientific">Anabarilius grahami</name>
    <name type="common">Kanglang fish</name>
    <name type="synonym">Barilius grahami</name>
    <dbReference type="NCBI Taxonomy" id="495550"/>
    <lineage>
        <taxon>Eukaryota</taxon>
        <taxon>Metazoa</taxon>
        <taxon>Chordata</taxon>
        <taxon>Craniata</taxon>
        <taxon>Vertebrata</taxon>
        <taxon>Euteleostomi</taxon>
        <taxon>Actinopterygii</taxon>
        <taxon>Neopterygii</taxon>
        <taxon>Teleostei</taxon>
        <taxon>Ostariophysi</taxon>
        <taxon>Cypriniformes</taxon>
        <taxon>Xenocyprididae</taxon>
        <taxon>Xenocypridinae</taxon>
        <taxon>Xenocypridinae incertae sedis</taxon>
        <taxon>Anabarilius</taxon>
    </lineage>
</organism>
<name>A0A3N0YB80_ANAGA</name>
<dbReference type="GO" id="GO:0005886">
    <property type="term" value="C:plasma membrane"/>
    <property type="evidence" value="ECO:0007669"/>
    <property type="project" value="UniProtKB-SubCell"/>
</dbReference>
<dbReference type="SMART" id="SM00032">
    <property type="entry name" value="CCP"/>
    <property type="match status" value="15"/>
</dbReference>
<feature type="domain" description="Sushi" evidence="22">
    <location>
        <begin position="783"/>
        <end position="845"/>
    </location>
</feature>
<dbReference type="CDD" id="cd03592">
    <property type="entry name" value="CLECT_selectins_like"/>
    <property type="match status" value="1"/>
</dbReference>
<dbReference type="GO" id="GO:0046872">
    <property type="term" value="F:metal ion binding"/>
    <property type="evidence" value="ECO:0007669"/>
    <property type="project" value="UniProtKB-KW"/>
</dbReference>
<dbReference type="GO" id="GO:0007155">
    <property type="term" value="P:cell adhesion"/>
    <property type="evidence" value="ECO:0007669"/>
    <property type="project" value="UniProtKB-KW"/>
</dbReference>
<proteinExistence type="inferred from homology"/>
<feature type="domain" description="Sushi" evidence="22">
    <location>
        <begin position="340"/>
        <end position="403"/>
    </location>
</feature>
<dbReference type="InterPro" id="IPR033991">
    <property type="entry name" value="Selectin_CTLD"/>
</dbReference>
<feature type="domain" description="Sushi" evidence="22">
    <location>
        <begin position="846"/>
        <end position="909"/>
    </location>
</feature>
<evidence type="ECO:0000256" key="16">
    <source>
        <dbReference type="ARBA" id="ARBA00023180"/>
    </source>
</evidence>
<feature type="domain" description="EGF-like" evidence="20">
    <location>
        <begin position="109"/>
        <end position="146"/>
    </location>
</feature>
<evidence type="ECO:0000256" key="10">
    <source>
        <dbReference type="ARBA" id="ARBA00022737"/>
    </source>
</evidence>
<keyword evidence="10" id="KW-0677">Repeat</keyword>
<dbReference type="EMBL" id="RJVU01048406">
    <property type="protein sequence ID" value="ROL43472.1"/>
    <property type="molecule type" value="Genomic_DNA"/>
</dbReference>
<dbReference type="PROSITE" id="PS50041">
    <property type="entry name" value="C_TYPE_LECTIN_2"/>
    <property type="match status" value="1"/>
</dbReference>
<accession>A0A3N0YB80</accession>
<evidence type="ECO:0000313" key="24">
    <source>
        <dbReference type="Proteomes" id="UP000281406"/>
    </source>
</evidence>
<keyword evidence="7" id="KW-0479">Metal-binding</keyword>
<dbReference type="SUPFAM" id="SSF57196">
    <property type="entry name" value="EGF/Laminin"/>
    <property type="match status" value="1"/>
</dbReference>
<dbReference type="SUPFAM" id="SSF57535">
    <property type="entry name" value="Complement control module/SCR domain"/>
    <property type="match status" value="15"/>
</dbReference>
<keyword evidence="11" id="KW-0106">Calcium</keyword>
<dbReference type="InterPro" id="IPR000436">
    <property type="entry name" value="Sushi_SCR_CCP_dom"/>
</dbReference>